<dbReference type="Gene3D" id="3.40.50.10600">
    <property type="entry name" value="SpoIIaa-like domains"/>
    <property type="match status" value="1"/>
</dbReference>
<dbReference type="Proteomes" id="UP000094501">
    <property type="component" value="Unassembled WGS sequence"/>
</dbReference>
<dbReference type="Pfam" id="PF11964">
    <property type="entry name" value="SpoIIAA-like"/>
    <property type="match status" value="1"/>
</dbReference>
<proteinExistence type="predicted"/>
<dbReference type="InterPro" id="IPR038396">
    <property type="entry name" value="SpoIIAA-like_sf"/>
</dbReference>
<dbReference type="OrthoDB" id="9811577at2"/>
<organism evidence="1 2">
    <name type="scientific">Methyloceanibacter methanicus</name>
    <dbReference type="NCBI Taxonomy" id="1774968"/>
    <lineage>
        <taxon>Bacteria</taxon>
        <taxon>Pseudomonadati</taxon>
        <taxon>Pseudomonadota</taxon>
        <taxon>Alphaproteobacteria</taxon>
        <taxon>Hyphomicrobiales</taxon>
        <taxon>Hyphomicrobiaceae</taxon>
        <taxon>Methyloceanibacter</taxon>
    </lineage>
</organism>
<accession>A0A1E3W4H2</accession>
<dbReference type="SUPFAM" id="SSF52091">
    <property type="entry name" value="SpoIIaa-like"/>
    <property type="match status" value="1"/>
</dbReference>
<evidence type="ECO:0000313" key="1">
    <source>
        <dbReference type="EMBL" id="ODS00676.1"/>
    </source>
</evidence>
<sequence length="133" mass="14846">MLHELLADEGILIVRPEGPLSSADFSELATEVGPYIESHGKLKGLMICADAFPGWQNIDGALSHFKFVRDHQRKIAKVAVVSDSDVLALLPRLVSHFIRAEVKHFEGSEEDKALAWIARRGADKSADMRKWLR</sequence>
<keyword evidence="2" id="KW-1185">Reference proteome</keyword>
<protein>
    <recommendedName>
        <fullName evidence="3">STAS/SEC14 domain-containing protein</fullName>
    </recommendedName>
</protein>
<reference evidence="1 2" key="1">
    <citation type="journal article" date="2016" name="Environ. Microbiol.">
        <title>New Methyloceanibacter diversity from North Sea sediments includes methanotroph containing solely the soluble methane monooxygenase.</title>
        <authorList>
            <person name="Vekeman B."/>
            <person name="Kerckhof F.M."/>
            <person name="Cremers G."/>
            <person name="de Vos P."/>
            <person name="Vandamme P."/>
            <person name="Boon N."/>
            <person name="Op den Camp H.J."/>
            <person name="Heylen K."/>
        </authorList>
    </citation>
    <scope>NUCLEOTIDE SEQUENCE [LARGE SCALE GENOMIC DNA]</scope>
    <source>
        <strain evidence="1 2">R-67174</strain>
    </source>
</reference>
<dbReference type="RefSeq" id="WP_069436266.1">
    <property type="nucleotide sequence ID" value="NZ_LPWG01000004.1"/>
</dbReference>
<dbReference type="AlphaFoldDB" id="A0A1E3W4H2"/>
<name>A0A1E3W4H2_9HYPH</name>
<dbReference type="InterPro" id="IPR036513">
    <property type="entry name" value="STAS_dom_sf"/>
</dbReference>
<dbReference type="STRING" id="1774968.AUC68_13835"/>
<dbReference type="InterPro" id="IPR021866">
    <property type="entry name" value="SpoIIAA-like"/>
</dbReference>
<gene>
    <name evidence="1" type="ORF">AUC68_13835</name>
</gene>
<dbReference type="EMBL" id="LPWG01000004">
    <property type="protein sequence ID" value="ODS00676.1"/>
    <property type="molecule type" value="Genomic_DNA"/>
</dbReference>
<comment type="caution">
    <text evidence="1">The sequence shown here is derived from an EMBL/GenBank/DDBJ whole genome shotgun (WGS) entry which is preliminary data.</text>
</comment>
<evidence type="ECO:0000313" key="2">
    <source>
        <dbReference type="Proteomes" id="UP000094501"/>
    </source>
</evidence>
<evidence type="ECO:0008006" key="3">
    <source>
        <dbReference type="Google" id="ProtNLM"/>
    </source>
</evidence>